<dbReference type="GO" id="GO:0006689">
    <property type="term" value="P:ganglioside catabolic process"/>
    <property type="evidence" value="ECO:0007669"/>
    <property type="project" value="TreeGrafter"/>
</dbReference>
<dbReference type="PANTHER" id="PTHR10628:SF30">
    <property type="entry name" value="EXO-ALPHA-SIALIDASE"/>
    <property type="match status" value="1"/>
</dbReference>
<dbReference type="AlphaFoldDB" id="A0AB33J1X7"/>
<evidence type="ECO:0000256" key="3">
    <source>
        <dbReference type="ARBA" id="ARBA00012733"/>
    </source>
</evidence>
<evidence type="ECO:0000256" key="2">
    <source>
        <dbReference type="ARBA" id="ARBA00009348"/>
    </source>
</evidence>
<accession>A0AB33J1X7</accession>
<dbReference type="EC" id="3.2.1.18" evidence="3"/>
<dbReference type="GO" id="GO:0016020">
    <property type="term" value="C:membrane"/>
    <property type="evidence" value="ECO:0007669"/>
    <property type="project" value="TreeGrafter"/>
</dbReference>
<gene>
    <name evidence="5" type="ORF">GTC17253_22660</name>
</gene>
<dbReference type="Gene3D" id="2.120.10.10">
    <property type="match status" value="1"/>
</dbReference>
<evidence type="ECO:0000259" key="4">
    <source>
        <dbReference type="Pfam" id="PF13088"/>
    </source>
</evidence>
<dbReference type="CDD" id="cd15482">
    <property type="entry name" value="Sialidase_non-viral"/>
    <property type="match status" value="1"/>
</dbReference>
<dbReference type="SUPFAM" id="SSF50939">
    <property type="entry name" value="Sialidases"/>
    <property type="match status" value="1"/>
</dbReference>
<feature type="domain" description="Sialidase" evidence="4">
    <location>
        <begin position="6"/>
        <end position="289"/>
    </location>
</feature>
<dbReference type="GO" id="GO:0009313">
    <property type="term" value="P:oligosaccharide catabolic process"/>
    <property type="evidence" value="ECO:0007669"/>
    <property type="project" value="TreeGrafter"/>
</dbReference>
<reference evidence="5" key="1">
    <citation type="submission" date="2024-07" db="EMBL/GenBank/DDBJ databases">
        <title>Complete genome sequence of Prevotella sp. YM-2024 GTC17253.</title>
        <authorList>
            <person name="Hayashi M."/>
            <person name="Muto Y."/>
            <person name="Tanaka K."/>
            <person name="Niwa H."/>
        </authorList>
    </citation>
    <scope>NUCLEOTIDE SEQUENCE</scope>
    <source>
        <strain evidence="5">GTC17253</strain>
    </source>
</reference>
<proteinExistence type="inferred from homology"/>
<dbReference type="InterPro" id="IPR036278">
    <property type="entry name" value="Sialidase_sf"/>
</dbReference>
<dbReference type="GO" id="GO:0005737">
    <property type="term" value="C:cytoplasm"/>
    <property type="evidence" value="ECO:0007669"/>
    <property type="project" value="TreeGrafter"/>
</dbReference>
<evidence type="ECO:0000313" key="5">
    <source>
        <dbReference type="EMBL" id="BFO72300.1"/>
    </source>
</evidence>
<dbReference type="PANTHER" id="PTHR10628">
    <property type="entry name" value="SIALIDASE"/>
    <property type="match status" value="1"/>
</dbReference>
<dbReference type="InterPro" id="IPR026856">
    <property type="entry name" value="Sialidase_fam"/>
</dbReference>
<name>A0AB33J1X7_9BACT</name>
<comment type="similarity">
    <text evidence="2">Belongs to the glycosyl hydrolase 33 family.</text>
</comment>
<evidence type="ECO:0000256" key="1">
    <source>
        <dbReference type="ARBA" id="ARBA00000427"/>
    </source>
</evidence>
<protein>
    <recommendedName>
        <fullName evidence="3">exo-alpha-sialidase</fullName>
        <ecNumber evidence="3">3.2.1.18</ecNumber>
    </recommendedName>
</protein>
<comment type="catalytic activity">
    <reaction evidence="1">
        <text>Hydrolysis of alpha-(2-&gt;3)-, alpha-(2-&gt;6)-, alpha-(2-&gt;8)- glycosidic linkages of terminal sialic acid residues in oligosaccharides, glycoproteins, glycolipids, colominic acid and synthetic substrates.</text>
        <dbReference type="EC" id="3.2.1.18"/>
    </reaction>
</comment>
<dbReference type="Pfam" id="PF13088">
    <property type="entry name" value="BNR_2"/>
    <property type="match status" value="1"/>
</dbReference>
<organism evidence="5">
    <name type="scientific">Prevotella sp. GTC17253</name>
    <dbReference type="NCBI Taxonomy" id="3236793"/>
    <lineage>
        <taxon>Bacteria</taxon>
        <taxon>Pseudomonadati</taxon>
        <taxon>Bacteroidota</taxon>
        <taxon>Bacteroidia</taxon>
        <taxon>Bacteroidales</taxon>
        <taxon>Prevotellaceae</taxon>
        <taxon>Prevotella</taxon>
    </lineage>
</organism>
<sequence length="311" mass="34740">MAFAEGRRHGCSDTGDIDIVMKSSKDGGKTWSKLFVVWDAGDGVCGNPVPIYDSRRRQVVLVCCWNYGKDTESQLMSGSSRHPRRIYVLTATPDGRCWSVPREITDSVKLPSWGWYATGPCHGIQLKRAHRGRLVVPANHSSLADKTYYSHLIYSDDGGKTWHLGGLVKEKGGNESSVAELPDGRLMLNMRNYNSQHPHVRAYALSRDGGRTMGQMQFHDDLIEPVCQGSLLAFDKHTLLFSNPHSLQRKNLAIHKSVDGGRHWQLMQTVYPGHAAYSDIVKLDRGHVGVLFEHGINDAYEQISFVSIPVK</sequence>
<dbReference type="GO" id="GO:0004308">
    <property type="term" value="F:exo-alpha-sialidase activity"/>
    <property type="evidence" value="ECO:0007669"/>
    <property type="project" value="UniProtKB-EC"/>
</dbReference>
<dbReference type="EMBL" id="AP035785">
    <property type="protein sequence ID" value="BFO72300.1"/>
    <property type="molecule type" value="Genomic_DNA"/>
</dbReference>
<dbReference type="InterPro" id="IPR011040">
    <property type="entry name" value="Sialidase"/>
</dbReference>